<proteinExistence type="predicted"/>
<protein>
    <submittedName>
        <fullName evidence="1">Uncharacterized protein</fullName>
    </submittedName>
</protein>
<evidence type="ECO:0000313" key="2">
    <source>
        <dbReference type="Proteomes" id="UP000287651"/>
    </source>
</evidence>
<reference evidence="1 2" key="1">
    <citation type="journal article" date="2014" name="Agronomy (Basel)">
        <title>A Draft Genome Sequence for Ensete ventricosum, the Drought-Tolerant Tree Against Hunger.</title>
        <authorList>
            <person name="Harrison J."/>
            <person name="Moore K.A."/>
            <person name="Paszkiewicz K."/>
            <person name="Jones T."/>
            <person name="Grant M."/>
            <person name="Ambacheew D."/>
            <person name="Muzemil S."/>
            <person name="Studholme D.J."/>
        </authorList>
    </citation>
    <scope>NUCLEOTIDE SEQUENCE [LARGE SCALE GENOMIC DNA]</scope>
</reference>
<sequence length="89" mass="10164">MGDHAAIYRRAKAEEVYEEYSTRHPVLIRSPSLHRSCRFPITTMYLPCYWRLDGPHPRDHLSTSEAVIPAGARFNDAFGKGRRAFSLAS</sequence>
<comment type="caution">
    <text evidence="1">The sequence shown here is derived from an EMBL/GenBank/DDBJ whole genome shotgun (WGS) entry which is preliminary data.</text>
</comment>
<dbReference type="AlphaFoldDB" id="A0A426XT76"/>
<evidence type="ECO:0000313" key="1">
    <source>
        <dbReference type="EMBL" id="RRT42677.1"/>
    </source>
</evidence>
<accession>A0A426XT76</accession>
<dbReference type="Proteomes" id="UP000287651">
    <property type="component" value="Unassembled WGS sequence"/>
</dbReference>
<gene>
    <name evidence="1" type="ORF">B296_00047798</name>
</gene>
<dbReference type="EMBL" id="AMZH03017660">
    <property type="protein sequence ID" value="RRT42677.1"/>
    <property type="molecule type" value="Genomic_DNA"/>
</dbReference>
<name>A0A426XT76_ENSVE</name>
<organism evidence="1 2">
    <name type="scientific">Ensete ventricosum</name>
    <name type="common">Abyssinian banana</name>
    <name type="synonym">Musa ensete</name>
    <dbReference type="NCBI Taxonomy" id="4639"/>
    <lineage>
        <taxon>Eukaryota</taxon>
        <taxon>Viridiplantae</taxon>
        <taxon>Streptophyta</taxon>
        <taxon>Embryophyta</taxon>
        <taxon>Tracheophyta</taxon>
        <taxon>Spermatophyta</taxon>
        <taxon>Magnoliopsida</taxon>
        <taxon>Liliopsida</taxon>
        <taxon>Zingiberales</taxon>
        <taxon>Musaceae</taxon>
        <taxon>Ensete</taxon>
    </lineage>
</organism>